<dbReference type="Proteomes" id="UP000310017">
    <property type="component" value="Chromosome"/>
</dbReference>
<keyword evidence="2" id="KW-0808">Transferase</keyword>
<dbReference type="InterPro" id="IPR016181">
    <property type="entry name" value="Acyl_CoA_acyltransferase"/>
</dbReference>
<evidence type="ECO:0000259" key="1">
    <source>
        <dbReference type="PROSITE" id="PS51186"/>
    </source>
</evidence>
<protein>
    <submittedName>
        <fullName evidence="2">GNAT family N-acetyltransferase</fullName>
    </submittedName>
</protein>
<evidence type="ECO:0000313" key="2">
    <source>
        <dbReference type="EMBL" id="QCX00895.1"/>
    </source>
</evidence>
<dbReference type="PANTHER" id="PTHR43610">
    <property type="entry name" value="BLL6696 PROTEIN"/>
    <property type="match status" value="1"/>
</dbReference>
<reference evidence="2 3" key="1">
    <citation type="submission" date="2019-05" db="EMBL/GenBank/DDBJ databases">
        <title>Genome sequencing of F202Z8.</title>
        <authorList>
            <person name="Kwon Y.M."/>
        </authorList>
    </citation>
    <scope>NUCLEOTIDE SEQUENCE [LARGE SCALE GENOMIC DNA]</scope>
    <source>
        <strain evidence="2 3">F202Z8</strain>
    </source>
</reference>
<dbReference type="RefSeq" id="WP_138853238.1">
    <property type="nucleotide sequence ID" value="NZ_CP040710.1"/>
</dbReference>
<sequence length="174" mass="20197">MNLQPILKNELVRIRPLDARDREELCQVAKDPKIWEQHPCKRNERAEFDTFFEESITSKGALTIIDNQADKIIGSSRYKRIDDFHNGIEIGWTYLSRDYWGGLYNASVKHLMMRHAFQYVDHVVYYVHRDNIRSQKAVQKLGGILINATEQAVLSNSAADVLSFVVKKEAYQKP</sequence>
<dbReference type="Gene3D" id="3.40.630.30">
    <property type="match status" value="1"/>
</dbReference>
<gene>
    <name evidence="2" type="ORF">FGM00_12520</name>
</gene>
<dbReference type="PROSITE" id="PS51186">
    <property type="entry name" value="GNAT"/>
    <property type="match status" value="1"/>
</dbReference>
<dbReference type="OrthoDB" id="9795199at2"/>
<keyword evidence="3" id="KW-1185">Reference proteome</keyword>
<dbReference type="PANTHER" id="PTHR43610:SF1">
    <property type="entry name" value="N-ACETYLTRANSFERASE DOMAIN-CONTAINING PROTEIN"/>
    <property type="match status" value="1"/>
</dbReference>
<dbReference type="EMBL" id="CP040710">
    <property type="protein sequence ID" value="QCX00895.1"/>
    <property type="molecule type" value="Genomic_DNA"/>
</dbReference>
<name>A0A5B7SQC5_9FLAO</name>
<proteinExistence type="predicted"/>
<organism evidence="2 3">
    <name type="scientific">Aggregatimonas sangjinii</name>
    <dbReference type="NCBI Taxonomy" id="2583587"/>
    <lineage>
        <taxon>Bacteria</taxon>
        <taxon>Pseudomonadati</taxon>
        <taxon>Bacteroidota</taxon>
        <taxon>Flavobacteriia</taxon>
        <taxon>Flavobacteriales</taxon>
        <taxon>Flavobacteriaceae</taxon>
        <taxon>Aggregatimonas</taxon>
    </lineage>
</organism>
<feature type="domain" description="N-acetyltransferase" evidence="1">
    <location>
        <begin position="12"/>
        <end position="171"/>
    </location>
</feature>
<dbReference type="SUPFAM" id="SSF55729">
    <property type="entry name" value="Acyl-CoA N-acyltransferases (Nat)"/>
    <property type="match status" value="1"/>
</dbReference>
<evidence type="ECO:0000313" key="3">
    <source>
        <dbReference type="Proteomes" id="UP000310017"/>
    </source>
</evidence>
<accession>A0A5B7SQC5</accession>
<dbReference type="InterPro" id="IPR000182">
    <property type="entry name" value="GNAT_dom"/>
</dbReference>
<dbReference type="Pfam" id="PF13302">
    <property type="entry name" value="Acetyltransf_3"/>
    <property type="match status" value="1"/>
</dbReference>
<dbReference type="GO" id="GO:0016747">
    <property type="term" value="F:acyltransferase activity, transferring groups other than amino-acyl groups"/>
    <property type="evidence" value="ECO:0007669"/>
    <property type="project" value="InterPro"/>
</dbReference>
<dbReference type="AlphaFoldDB" id="A0A5B7SQC5"/>
<dbReference type="KEGG" id="asag:FGM00_12520"/>